<keyword evidence="4 7" id="KW-0812">Transmembrane</keyword>
<dbReference type="InterPro" id="IPR000515">
    <property type="entry name" value="MetI-like"/>
</dbReference>
<dbReference type="Proteomes" id="UP000321181">
    <property type="component" value="Unassembled WGS sequence"/>
</dbReference>
<evidence type="ECO:0000256" key="2">
    <source>
        <dbReference type="ARBA" id="ARBA00022448"/>
    </source>
</evidence>
<dbReference type="RefSeq" id="WP_246131109.1">
    <property type="nucleotide sequence ID" value="NZ_BAAARM010000003.1"/>
</dbReference>
<comment type="subcellular location">
    <subcellularLocation>
        <location evidence="1 7">Cell membrane</location>
        <topology evidence="1 7">Multi-pass membrane protein</topology>
    </subcellularLocation>
</comment>
<evidence type="ECO:0000256" key="3">
    <source>
        <dbReference type="ARBA" id="ARBA00022475"/>
    </source>
</evidence>
<dbReference type="InterPro" id="IPR050366">
    <property type="entry name" value="BP-dependent_transpt_permease"/>
</dbReference>
<evidence type="ECO:0000259" key="9">
    <source>
        <dbReference type="PROSITE" id="PS50928"/>
    </source>
</evidence>
<keyword evidence="3" id="KW-1003">Cell membrane</keyword>
<keyword evidence="6 7" id="KW-0472">Membrane</keyword>
<feature type="transmembrane region" description="Helical" evidence="7">
    <location>
        <begin position="236"/>
        <end position="264"/>
    </location>
</feature>
<feature type="region of interest" description="Disordered" evidence="8">
    <location>
        <begin position="1"/>
        <end position="32"/>
    </location>
</feature>
<keyword evidence="2 7" id="KW-0813">Transport</keyword>
<comment type="similarity">
    <text evidence="7">Belongs to the binding-protein-dependent transport system permease family.</text>
</comment>
<dbReference type="PROSITE" id="PS50928">
    <property type="entry name" value="ABC_TM1"/>
    <property type="match status" value="1"/>
</dbReference>
<sequence>MSSVAGEQLAGVPVAPGADPTPTTSVPGVPGASGVPLARRRGFPAGVPGARLLTGRLPSLVMIAVLVLLTALALLAPVLVPYDPVQPVGVPYAPVGDPQHLLGTDMIGRDLLSRTLLGMRTSWLLALVVVAVGLVVGGVVGVAAGAFGGVVDSVLMRVTDMFLALPSMLVAVAVAAALGPGLTNTFLAISVVWWPYYARIVRGEVRSLAVRPHVEAARMAGAGQLRVMTRHLVPGVVPTAVITASLDIGAVVLTLASLSFLGLGQPAPAPELGADTSRGMSELLAHWWIPVVPGLAVMLLSLVANLGGDAVRNLMARRG</sequence>
<name>A0A512DC88_9CELL</name>
<evidence type="ECO:0000313" key="11">
    <source>
        <dbReference type="Proteomes" id="UP000321181"/>
    </source>
</evidence>
<dbReference type="AlphaFoldDB" id="A0A512DC88"/>
<keyword evidence="11" id="KW-1185">Reference proteome</keyword>
<keyword evidence="5 7" id="KW-1133">Transmembrane helix</keyword>
<evidence type="ECO:0000256" key="7">
    <source>
        <dbReference type="RuleBase" id="RU363032"/>
    </source>
</evidence>
<feature type="transmembrane region" description="Helical" evidence="7">
    <location>
        <begin position="60"/>
        <end position="80"/>
    </location>
</feature>
<organism evidence="10 11">
    <name type="scientific">Cellulomonas aerilata</name>
    <dbReference type="NCBI Taxonomy" id="515326"/>
    <lineage>
        <taxon>Bacteria</taxon>
        <taxon>Bacillati</taxon>
        <taxon>Actinomycetota</taxon>
        <taxon>Actinomycetes</taxon>
        <taxon>Micrococcales</taxon>
        <taxon>Cellulomonadaceae</taxon>
        <taxon>Cellulomonas</taxon>
    </lineage>
</organism>
<evidence type="ECO:0000256" key="8">
    <source>
        <dbReference type="SAM" id="MobiDB-lite"/>
    </source>
</evidence>
<feature type="domain" description="ABC transmembrane type-1" evidence="9">
    <location>
        <begin position="119"/>
        <end position="308"/>
    </location>
</feature>
<dbReference type="Pfam" id="PF00528">
    <property type="entry name" value="BPD_transp_1"/>
    <property type="match status" value="1"/>
</dbReference>
<evidence type="ECO:0000256" key="6">
    <source>
        <dbReference type="ARBA" id="ARBA00023136"/>
    </source>
</evidence>
<dbReference type="EMBL" id="BJYY01000013">
    <property type="protein sequence ID" value="GEO34094.1"/>
    <property type="molecule type" value="Genomic_DNA"/>
</dbReference>
<gene>
    <name evidence="10" type="ORF">CAE01nite_18190</name>
</gene>
<dbReference type="PANTHER" id="PTHR43386">
    <property type="entry name" value="OLIGOPEPTIDE TRANSPORT SYSTEM PERMEASE PROTEIN APPC"/>
    <property type="match status" value="1"/>
</dbReference>
<dbReference type="PANTHER" id="PTHR43386:SF1">
    <property type="entry name" value="D,D-DIPEPTIDE TRANSPORT SYSTEM PERMEASE PROTEIN DDPC-RELATED"/>
    <property type="match status" value="1"/>
</dbReference>
<evidence type="ECO:0000256" key="4">
    <source>
        <dbReference type="ARBA" id="ARBA00022692"/>
    </source>
</evidence>
<evidence type="ECO:0000256" key="1">
    <source>
        <dbReference type="ARBA" id="ARBA00004651"/>
    </source>
</evidence>
<dbReference type="Gene3D" id="1.10.3720.10">
    <property type="entry name" value="MetI-like"/>
    <property type="match status" value="1"/>
</dbReference>
<protein>
    <submittedName>
        <fullName evidence="10">Peptide ABC transporter permease</fullName>
    </submittedName>
</protein>
<dbReference type="GO" id="GO:0005886">
    <property type="term" value="C:plasma membrane"/>
    <property type="evidence" value="ECO:0007669"/>
    <property type="project" value="UniProtKB-SubCell"/>
</dbReference>
<dbReference type="GO" id="GO:0055085">
    <property type="term" value="P:transmembrane transport"/>
    <property type="evidence" value="ECO:0007669"/>
    <property type="project" value="InterPro"/>
</dbReference>
<proteinExistence type="inferred from homology"/>
<reference evidence="10 11" key="1">
    <citation type="submission" date="2019-07" db="EMBL/GenBank/DDBJ databases">
        <title>Whole genome shotgun sequence of Cellulomonas aerilata NBRC 106308.</title>
        <authorList>
            <person name="Hosoyama A."/>
            <person name="Uohara A."/>
            <person name="Ohji S."/>
            <person name="Ichikawa N."/>
        </authorList>
    </citation>
    <scope>NUCLEOTIDE SEQUENCE [LARGE SCALE GENOMIC DNA]</scope>
    <source>
        <strain evidence="10 11">NBRC 106308</strain>
    </source>
</reference>
<comment type="caution">
    <text evidence="10">The sequence shown here is derived from an EMBL/GenBank/DDBJ whole genome shotgun (WGS) entry which is preliminary data.</text>
</comment>
<dbReference type="SUPFAM" id="SSF161098">
    <property type="entry name" value="MetI-like"/>
    <property type="match status" value="1"/>
</dbReference>
<dbReference type="InterPro" id="IPR035906">
    <property type="entry name" value="MetI-like_sf"/>
</dbReference>
<accession>A0A512DC88</accession>
<evidence type="ECO:0000313" key="10">
    <source>
        <dbReference type="EMBL" id="GEO34094.1"/>
    </source>
</evidence>
<feature type="compositionally biased region" description="Low complexity" evidence="8">
    <location>
        <begin position="20"/>
        <end position="30"/>
    </location>
</feature>
<feature type="transmembrane region" description="Helical" evidence="7">
    <location>
        <begin position="123"/>
        <end position="150"/>
    </location>
</feature>
<dbReference type="CDD" id="cd06261">
    <property type="entry name" value="TM_PBP2"/>
    <property type="match status" value="1"/>
</dbReference>
<evidence type="ECO:0000256" key="5">
    <source>
        <dbReference type="ARBA" id="ARBA00022989"/>
    </source>
</evidence>
<feature type="transmembrane region" description="Helical" evidence="7">
    <location>
        <begin position="284"/>
        <end position="308"/>
    </location>
</feature>